<dbReference type="RefSeq" id="WP_255838320.1">
    <property type="nucleotide sequence ID" value="NZ_CP073346.1"/>
</dbReference>
<evidence type="ECO:0000313" key="1">
    <source>
        <dbReference type="EMBL" id="UTW07732.1"/>
    </source>
</evidence>
<organism evidence="1 2">
    <name type="scientific">Pseudomonas benzenivorans</name>
    <dbReference type="NCBI Taxonomy" id="556533"/>
    <lineage>
        <taxon>Bacteria</taxon>
        <taxon>Pseudomonadati</taxon>
        <taxon>Pseudomonadota</taxon>
        <taxon>Gammaproteobacteria</taxon>
        <taxon>Pseudomonadales</taxon>
        <taxon>Pseudomonadaceae</taxon>
        <taxon>Pseudomonas</taxon>
    </lineage>
</organism>
<protein>
    <submittedName>
        <fullName evidence="1">Thiol-disulfide oxidoreductase DCC family protein</fullName>
    </submittedName>
</protein>
<gene>
    <name evidence="1" type="ORF">KDW96_21830</name>
</gene>
<dbReference type="PANTHER" id="PTHR33639">
    <property type="entry name" value="THIOL-DISULFIDE OXIDOREDUCTASE DCC"/>
    <property type="match status" value="1"/>
</dbReference>
<keyword evidence="2" id="KW-1185">Reference proteome</keyword>
<sequence length="144" mass="16855">MSSGGFPPIVQGGERVVLFDGLCKLCNGWARFLIRHDRRRLFRLASAQSAQGQAMLAWFDLPLERFDTLAYIEGRQLYVRSDAVLRILGQLDWPWRALGLLRICPRRLRDWLYDRVAQNRYTLFGRYDRCTVPDADHTGRFLHD</sequence>
<reference evidence="1" key="1">
    <citation type="submission" date="2021-04" db="EMBL/GenBank/DDBJ databases">
        <title>Oceanospirillales bacteria with DddD are important DMSP degraders in coastal seawater.</title>
        <authorList>
            <person name="Liu J."/>
        </authorList>
    </citation>
    <scope>NUCLEOTIDE SEQUENCE</scope>
    <source>
        <strain evidence="1">D13-4</strain>
    </source>
</reference>
<proteinExistence type="predicted"/>
<evidence type="ECO:0000313" key="2">
    <source>
        <dbReference type="Proteomes" id="UP001059672"/>
    </source>
</evidence>
<dbReference type="InterPro" id="IPR052927">
    <property type="entry name" value="DCC_oxidoreductase"/>
</dbReference>
<dbReference type="PANTHER" id="PTHR33639:SF2">
    <property type="entry name" value="DUF393 DOMAIN-CONTAINING PROTEIN"/>
    <property type="match status" value="1"/>
</dbReference>
<dbReference type="Pfam" id="PF04134">
    <property type="entry name" value="DCC1-like"/>
    <property type="match status" value="1"/>
</dbReference>
<name>A0ABY5H7A6_9PSED</name>
<accession>A0ABY5H7A6</accession>
<dbReference type="InterPro" id="IPR007263">
    <property type="entry name" value="DCC1-like"/>
</dbReference>
<dbReference type="Proteomes" id="UP001059672">
    <property type="component" value="Chromosome"/>
</dbReference>
<dbReference type="EMBL" id="CP073346">
    <property type="protein sequence ID" value="UTW07732.1"/>
    <property type="molecule type" value="Genomic_DNA"/>
</dbReference>